<dbReference type="AlphaFoldDB" id="A0AAW0L9H3"/>
<gene>
    <name evidence="2" type="primary">TIC_0</name>
    <name evidence="2" type="ORF">CFP56_005143</name>
</gene>
<evidence type="ECO:0000313" key="3">
    <source>
        <dbReference type="Proteomes" id="UP000237347"/>
    </source>
</evidence>
<sequence length="701" mass="73754">MAMPPMPSSPDGDGFIDLISDHKPPDKDEEKEEKFVKKEMVVEESEDRRKNKVEAIGEKSELPKLDLEKLTQDSGSVRSIRLQQQQQAKASIPKVEKTEKTAQSDSLPFPIAVPGWLGGLHSLGYIPPFQTVVPMDGITGPATPLQPPQFSLSQPQPKRCATHHFIARNICLHQQYTKMSNFCPVPAGTAALGGAKMNNLNAMPPAEKMIFGNPFQGSFPGKSLNAVQEKGQAETNFPGHTGKDKGCEAANLTETVQRKQVVLHQAPQLAPAGSLMSGPAFIFSMGQHPAVAAAGANQSGSSKHANSAKNIPLTSNTAAGSLGSNSASGPLGSSSVLPAVAKAMSFNYPTFPANEAPYMAILQNNGYPVPISAPVGTSTAFRGSNPAQTMPFFNGPFYSSQMFHPSQLQQQQPHLQPLAQTTHQSTSTSSGLSSSHKQPRGAQRSGNNLSASSKQHVPSSNQSRKIEAEITRENTQSVADSRASHTQKSVYAQNFTVPGNPLNYTLMPSAALGVSSGGNHGEKQQQGLKNVVELFPSPAFGMSFAAFNGNTTASTLNFSSMPQNPSKNAGKNPSSQAPTTSSVASNAPFLNYLSQQPGRAPSGPAQISFGGNSKPALSPQGQQMHTNNRSSSTSASGSPSTGGNLRTNSTGGKVGSSTNTLQLQQTENSSGGTGQKSSPVCGRNVPSILSTCPSHISELKY</sequence>
<accession>A0AAW0L9H3</accession>
<proteinExistence type="predicted"/>
<protein>
    <submittedName>
        <fullName evidence="2">Protein time for coffee</fullName>
    </submittedName>
</protein>
<feature type="compositionally biased region" description="Polar residues" evidence="1">
    <location>
        <begin position="444"/>
        <end position="463"/>
    </location>
</feature>
<name>A0AAW0L9H3_QUESU</name>
<feature type="region of interest" description="Disordered" evidence="1">
    <location>
        <begin position="1"/>
        <end position="103"/>
    </location>
</feature>
<feature type="region of interest" description="Disordered" evidence="1">
    <location>
        <begin position="556"/>
        <end position="687"/>
    </location>
</feature>
<dbReference type="PANTHER" id="PTHR34798:SF1">
    <property type="entry name" value="TIC-LIKE PROTEIN"/>
    <property type="match status" value="1"/>
</dbReference>
<feature type="region of interest" description="Disordered" evidence="1">
    <location>
        <begin position="405"/>
        <end position="464"/>
    </location>
</feature>
<feature type="compositionally biased region" description="Basic and acidic residues" evidence="1">
    <location>
        <begin position="19"/>
        <end position="71"/>
    </location>
</feature>
<dbReference type="EMBL" id="PKMF04000128">
    <property type="protein sequence ID" value="KAK7848327.1"/>
    <property type="molecule type" value="Genomic_DNA"/>
</dbReference>
<keyword evidence="3" id="KW-1185">Reference proteome</keyword>
<organism evidence="2 3">
    <name type="scientific">Quercus suber</name>
    <name type="common">Cork oak</name>
    <dbReference type="NCBI Taxonomy" id="58331"/>
    <lineage>
        <taxon>Eukaryota</taxon>
        <taxon>Viridiplantae</taxon>
        <taxon>Streptophyta</taxon>
        <taxon>Embryophyta</taxon>
        <taxon>Tracheophyta</taxon>
        <taxon>Spermatophyta</taxon>
        <taxon>Magnoliopsida</taxon>
        <taxon>eudicotyledons</taxon>
        <taxon>Gunneridae</taxon>
        <taxon>Pentapetalae</taxon>
        <taxon>rosids</taxon>
        <taxon>fabids</taxon>
        <taxon>Fagales</taxon>
        <taxon>Fagaceae</taxon>
        <taxon>Quercus</taxon>
    </lineage>
</organism>
<dbReference type="GO" id="GO:0042752">
    <property type="term" value="P:regulation of circadian rhythm"/>
    <property type="evidence" value="ECO:0007669"/>
    <property type="project" value="InterPro"/>
</dbReference>
<feature type="compositionally biased region" description="Low complexity" evidence="1">
    <location>
        <begin position="626"/>
        <end position="644"/>
    </location>
</feature>
<reference evidence="2 3" key="1">
    <citation type="journal article" date="2018" name="Sci. Data">
        <title>The draft genome sequence of cork oak.</title>
        <authorList>
            <person name="Ramos A.M."/>
            <person name="Usie A."/>
            <person name="Barbosa P."/>
            <person name="Barros P.M."/>
            <person name="Capote T."/>
            <person name="Chaves I."/>
            <person name="Simoes F."/>
            <person name="Abreu I."/>
            <person name="Carrasquinho I."/>
            <person name="Faro C."/>
            <person name="Guimaraes J.B."/>
            <person name="Mendonca D."/>
            <person name="Nobrega F."/>
            <person name="Rodrigues L."/>
            <person name="Saibo N.J.M."/>
            <person name="Varela M.C."/>
            <person name="Egas C."/>
            <person name="Matos J."/>
            <person name="Miguel C.M."/>
            <person name="Oliveira M.M."/>
            <person name="Ricardo C.P."/>
            <person name="Goncalves S."/>
        </authorList>
    </citation>
    <scope>NUCLEOTIDE SEQUENCE [LARGE SCALE GENOMIC DNA]</scope>
    <source>
        <strain evidence="3">cv. HL8</strain>
    </source>
</reference>
<feature type="compositionally biased region" description="Polar residues" evidence="1">
    <location>
        <begin position="556"/>
        <end position="585"/>
    </location>
</feature>
<dbReference type="InterPro" id="IPR039317">
    <property type="entry name" value="TIC"/>
</dbReference>
<comment type="caution">
    <text evidence="2">The sequence shown here is derived from an EMBL/GenBank/DDBJ whole genome shotgun (WGS) entry which is preliminary data.</text>
</comment>
<feature type="compositionally biased region" description="Low complexity" evidence="1">
    <location>
        <begin position="405"/>
        <end position="435"/>
    </location>
</feature>
<dbReference type="PANTHER" id="PTHR34798">
    <property type="entry name" value="PROTEIN TIME FOR COFFEE"/>
    <property type="match status" value="1"/>
</dbReference>
<evidence type="ECO:0000313" key="2">
    <source>
        <dbReference type="EMBL" id="KAK7848327.1"/>
    </source>
</evidence>
<evidence type="ECO:0000256" key="1">
    <source>
        <dbReference type="SAM" id="MobiDB-lite"/>
    </source>
</evidence>
<dbReference type="GO" id="GO:0005634">
    <property type="term" value="C:nucleus"/>
    <property type="evidence" value="ECO:0007669"/>
    <property type="project" value="TreeGrafter"/>
</dbReference>
<feature type="compositionally biased region" description="Polar residues" evidence="1">
    <location>
        <begin position="645"/>
        <end position="678"/>
    </location>
</feature>
<dbReference type="Proteomes" id="UP000237347">
    <property type="component" value="Unassembled WGS sequence"/>
</dbReference>
<feature type="compositionally biased region" description="Polar residues" evidence="1">
    <location>
        <begin position="72"/>
        <end position="89"/>
    </location>
</feature>